<gene>
    <name evidence="4" type="ORF">Ssi02_42030</name>
</gene>
<reference evidence="4" key="1">
    <citation type="submission" date="2021-01" db="EMBL/GenBank/DDBJ databases">
        <title>Whole genome shotgun sequence of Sinosporangium siamense NBRC 109515.</title>
        <authorList>
            <person name="Komaki H."/>
            <person name="Tamura T."/>
        </authorList>
    </citation>
    <scope>NUCLEOTIDE SEQUENCE</scope>
    <source>
        <strain evidence="4">NBRC 109515</strain>
    </source>
</reference>
<evidence type="ECO:0000313" key="4">
    <source>
        <dbReference type="EMBL" id="GII93972.1"/>
    </source>
</evidence>
<evidence type="ECO:0000256" key="1">
    <source>
        <dbReference type="PROSITE-ProRule" id="PRU00285"/>
    </source>
</evidence>
<dbReference type="SUPFAM" id="SSF49764">
    <property type="entry name" value="HSP20-like chaperones"/>
    <property type="match status" value="1"/>
</dbReference>
<proteinExistence type="inferred from homology"/>
<dbReference type="Pfam" id="PF00011">
    <property type="entry name" value="HSP20"/>
    <property type="match status" value="1"/>
</dbReference>
<dbReference type="EMBL" id="BOOW01000027">
    <property type="protein sequence ID" value="GII93972.1"/>
    <property type="molecule type" value="Genomic_DNA"/>
</dbReference>
<dbReference type="AlphaFoldDB" id="A0A919RIL6"/>
<protein>
    <submittedName>
        <fullName evidence="4">Heat-shock protein</fullName>
    </submittedName>
</protein>
<dbReference type="PANTHER" id="PTHR11527">
    <property type="entry name" value="HEAT-SHOCK PROTEIN 20 FAMILY MEMBER"/>
    <property type="match status" value="1"/>
</dbReference>
<dbReference type="InterPro" id="IPR008978">
    <property type="entry name" value="HSP20-like_chaperone"/>
</dbReference>
<dbReference type="Gene3D" id="2.60.40.790">
    <property type="match status" value="1"/>
</dbReference>
<comment type="caution">
    <text evidence="4">The sequence shown here is derived from an EMBL/GenBank/DDBJ whole genome shotgun (WGS) entry which is preliminary data.</text>
</comment>
<evidence type="ECO:0000259" key="3">
    <source>
        <dbReference type="PROSITE" id="PS01031"/>
    </source>
</evidence>
<evidence type="ECO:0000256" key="2">
    <source>
        <dbReference type="RuleBase" id="RU003616"/>
    </source>
</evidence>
<evidence type="ECO:0000313" key="5">
    <source>
        <dbReference type="Proteomes" id="UP000606172"/>
    </source>
</evidence>
<dbReference type="InterPro" id="IPR002068">
    <property type="entry name" value="A-crystallin/Hsp20_dom"/>
</dbReference>
<sequence length="150" mass="16964">MPMLQNRRGTQGSYRLSPIREFEDVYDHLGRLMTSALGEAAVGEMPWSPLGDISETEDSYVIEVDLPGMSKEQIDVQVNDREISVSGEVMEKEHGRRHHKTRRTGRFEYRVVMPGDIDPTRVAAQYDNGVLTINVPKAEVTKPRHIEISG</sequence>
<dbReference type="CDD" id="cd06464">
    <property type="entry name" value="ACD_sHsps-like"/>
    <property type="match status" value="1"/>
</dbReference>
<organism evidence="4 5">
    <name type="scientific">Sinosporangium siamense</name>
    <dbReference type="NCBI Taxonomy" id="1367973"/>
    <lineage>
        <taxon>Bacteria</taxon>
        <taxon>Bacillati</taxon>
        <taxon>Actinomycetota</taxon>
        <taxon>Actinomycetes</taxon>
        <taxon>Streptosporangiales</taxon>
        <taxon>Streptosporangiaceae</taxon>
        <taxon>Sinosporangium</taxon>
    </lineage>
</organism>
<feature type="domain" description="SHSP" evidence="3">
    <location>
        <begin position="41"/>
        <end position="150"/>
    </location>
</feature>
<name>A0A919RIL6_9ACTN</name>
<comment type="similarity">
    <text evidence="1 2">Belongs to the small heat shock protein (HSP20) family.</text>
</comment>
<dbReference type="InterPro" id="IPR031107">
    <property type="entry name" value="Small_HSP"/>
</dbReference>
<dbReference type="Proteomes" id="UP000606172">
    <property type="component" value="Unassembled WGS sequence"/>
</dbReference>
<keyword evidence="5" id="KW-1185">Reference proteome</keyword>
<accession>A0A919RIL6</accession>
<dbReference type="PROSITE" id="PS01031">
    <property type="entry name" value="SHSP"/>
    <property type="match status" value="1"/>
</dbReference>
<dbReference type="RefSeq" id="WP_204027761.1">
    <property type="nucleotide sequence ID" value="NZ_BOOW01000027.1"/>
</dbReference>